<keyword evidence="2" id="KW-1185">Reference proteome</keyword>
<dbReference type="SUPFAM" id="SSF54427">
    <property type="entry name" value="NTF2-like"/>
    <property type="match status" value="1"/>
</dbReference>
<dbReference type="Gene3D" id="3.10.450.50">
    <property type="match status" value="1"/>
</dbReference>
<evidence type="ECO:0000313" key="2">
    <source>
        <dbReference type="Proteomes" id="UP000032360"/>
    </source>
</evidence>
<evidence type="ECO:0000313" key="1">
    <source>
        <dbReference type="EMBL" id="KJF18627.1"/>
    </source>
</evidence>
<dbReference type="InterPro" id="IPR032710">
    <property type="entry name" value="NTF2-like_dom_sf"/>
</dbReference>
<proteinExistence type="predicted"/>
<gene>
    <name evidence="1" type="ORF">AXFE_04650</name>
</gene>
<dbReference type="AlphaFoldDB" id="A0A0D8HLK3"/>
<dbReference type="EMBL" id="JXYS01000011">
    <property type="protein sequence ID" value="KJF18627.1"/>
    <property type="molecule type" value="Genomic_DNA"/>
</dbReference>
<accession>A0A0D8HLK3</accession>
<dbReference type="OrthoDB" id="9808719at2"/>
<evidence type="ECO:0008006" key="3">
    <source>
        <dbReference type="Google" id="ProtNLM"/>
    </source>
</evidence>
<reference evidence="1 2" key="1">
    <citation type="submission" date="2015-01" db="EMBL/GenBank/DDBJ databases">
        <title>Draft genome of the acidophilic iron oxidizer Acidithrix ferrooxidans strain Py-F3.</title>
        <authorList>
            <person name="Poehlein A."/>
            <person name="Eisen S."/>
            <person name="Schloemann M."/>
            <person name="Johnson B.D."/>
            <person name="Daniel R."/>
            <person name="Muehling M."/>
        </authorList>
    </citation>
    <scope>NUCLEOTIDE SEQUENCE [LARGE SCALE GENOMIC DNA]</scope>
    <source>
        <strain evidence="1 2">Py-F3</strain>
    </source>
</reference>
<comment type="caution">
    <text evidence="1">The sequence shown here is derived from an EMBL/GenBank/DDBJ whole genome shotgun (WGS) entry which is preliminary data.</text>
</comment>
<name>A0A0D8HLK3_9ACTN</name>
<sequence>MTNETVNDIDQQEDLRALADDYIKAWSATDANTRNDLVAEVYAEDAEFFSSEDGDLRLQGRTDIAENIGHVNERDIQGRGLAIKHMGTFVNHRVAKVTWQMVTNDGGVALAGMNVIVLNSSGKIAQDFIFIG</sequence>
<organism evidence="1 2">
    <name type="scientific">Acidithrix ferrooxidans</name>
    <dbReference type="NCBI Taxonomy" id="1280514"/>
    <lineage>
        <taxon>Bacteria</taxon>
        <taxon>Bacillati</taxon>
        <taxon>Actinomycetota</taxon>
        <taxon>Acidimicrobiia</taxon>
        <taxon>Acidimicrobiales</taxon>
        <taxon>Acidimicrobiaceae</taxon>
        <taxon>Acidithrix</taxon>
    </lineage>
</organism>
<dbReference type="Proteomes" id="UP000032360">
    <property type="component" value="Unassembled WGS sequence"/>
</dbReference>
<dbReference type="RefSeq" id="WP_052604267.1">
    <property type="nucleotide sequence ID" value="NZ_JXYS01000011.1"/>
</dbReference>
<protein>
    <recommendedName>
        <fullName evidence="3">SnoaL-like domain protein</fullName>
    </recommendedName>
</protein>